<protein>
    <submittedName>
        <fullName evidence="8">RNA cytidine acetyltransferase 2-like isoform X2</fullName>
    </submittedName>
</protein>
<dbReference type="PANTHER" id="PTHR10925">
    <property type="entry name" value="N-ACETYLTRANSFERASE 10"/>
    <property type="match status" value="1"/>
</dbReference>
<dbReference type="RefSeq" id="XP_010464865.1">
    <property type="nucleotide sequence ID" value="XM_010466563.1"/>
</dbReference>
<proteinExistence type="predicted"/>
<dbReference type="InterPro" id="IPR007807">
    <property type="entry name" value="TcmA/NAT10_helicase"/>
</dbReference>
<keyword evidence="2" id="KW-0808">Transferase</keyword>
<evidence type="ECO:0000256" key="2">
    <source>
        <dbReference type="ARBA" id="ARBA00022679"/>
    </source>
</evidence>
<feature type="domain" description="TcmA/NAT10 helicase" evidence="6">
    <location>
        <begin position="5"/>
        <end position="75"/>
    </location>
</feature>
<organism evidence="7 8">
    <name type="scientific">Camelina sativa</name>
    <name type="common">False flax</name>
    <name type="synonym">Myagrum sativum</name>
    <dbReference type="NCBI Taxonomy" id="90675"/>
    <lineage>
        <taxon>Eukaryota</taxon>
        <taxon>Viridiplantae</taxon>
        <taxon>Streptophyta</taxon>
        <taxon>Embryophyta</taxon>
        <taxon>Tracheophyta</taxon>
        <taxon>Spermatophyta</taxon>
        <taxon>Magnoliopsida</taxon>
        <taxon>eudicotyledons</taxon>
        <taxon>Gunneridae</taxon>
        <taxon>Pentapetalae</taxon>
        <taxon>rosids</taxon>
        <taxon>malvids</taxon>
        <taxon>Brassicales</taxon>
        <taxon>Brassicaceae</taxon>
        <taxon>Camelineae</taxon>
        <taxon>Camelina</taxon>
    </lineage>
</organism>
<keyword evidence="5" id="KW-0012">Acyltransferase</keyword>
<reference evidence="8" key="2">
    <citation type="submission" date="2025-08" db="UniProtKB">
        <authorList>
            <consortium name="RefSeq"/>
        </authorList>
    </citation>
    <scope>IDENTIFICATION</scope>
    <source>
        <tissue evidence="8">Leaf</tissue>
    </source>
</reference>
<name>A0ABM0W2S1_CAMSA</name>
<evidence type="ECO:0000256" key="3">
    <source>
        <dbReference type="ARBA" id="ARBA00022741"/>
    </source>
</evidence>
<evidence type="ECO:0000313" key="8">
    <source>
        <dbReference type="RefSeq" id="XP_010464865.1"/>
    </source>
</evidence>
<dbReference type="Pfam" id="PF05127">
    <property type="entry name" value="NAT10_TcmA_helicase"/>
    <property type="match status" value="1"/>
</dbReference>
<evidence type="ECO:0000259" key="6">
    <source>
        <dbReference type="Pfam" id="PF05127"/>
    </source>
</evidence>
<evidence type="ECO:0000313" key="7">
    <source>
        <dbReference type="Proteomes" id="UP000694864"/>
    </source>
</evidence>
<evidence type="ECO:0000256" key="4">
    <source>
        <dbReference type="ARBA" id="ARBA00022840"/>
    </source>
</evidence>
<dbReference type="Gene3D" id="3.40.50.300">
    <property type="entry name" value="P-loop containing nucleotide triphosphate hydrolases"/>
    <property type="match status" value="1"/>
</dbReference>
<accession>A0ABM0W2S1</accession>
<gene>
    <name evidence="8" type="primary">LOC104745168</name>
</gene>
<comment type="subcellular location">
    <subcellularLocation>
        <location evidence="1">Nucleus</location>
    </subcellularLocation>
</comment>
<keyword evidence="3" id="KW-0547">Nucleotide-binding</keyword>
<evidence type="ECO:0000256" key="5">
    <source>
        <dbReference type="ARBA" id="ARBA00023315"/>
    </source>
</evidence>
<sequence length="118" mass="13075">MMSFFTIQYIQPYEHQKLSQVEPLVIDEEAAIPLPVLKSLLGPYIVFLSLTVSGYEGTGRSLSLKLLQQLDEHNRTPPATSLVGFSFSILDARNLATSSAGFEKLIEDDLTALFQQQG</sequence>
<reference evidence="7" key="1">
    <citation type="journal article" date="2014" name="Nat. Commun.">
        <title>The emerging biofuel crop Camelina sativa retains a highly undifferentiated hexaploid genome structure.</title>
        <authorList>
            <person name="Kagale S."/>
            <person name="Koh C."/>
            <person name="Nixon J."/>
            <person name="Bollina V."/>
            <person name="Clarke W.E."/>
            <person name="Tuteja R."/>
            <person name="Spillane C."/>
            <person name="Robinson S.J."/>
            <person name="Links M.G."/>
            <person name="Clarke C."/>
            <person name="Higgins E.E."/>
            <person name="Huebert T."/>
            <person name="Sharpe A.G."/>
            <person name="Parkin I.A."/>
        </authorList>
    </citation>
    <scope>NUCLEOTIDE SEQUENCE [LARGE SCALE GENOMIC DNA]</scope>
    <source>
        <strain evidence="7">cv. DH55</strain>
    </source>
</reference>
<evidence type="ECO:0000256" key="1">
    <source>
        <dbReference type="ARBA" id="ARBA00004123"/>
    </source>
</evidence>
<dbReference type="InterPro" id="IPR032672">
    <property type="entry name" value="TmcA/NAT10/Kre33"/>
</dbReference>
<dbReference type="GeneID" id="104745168"/>
<keyword evidence="4" id="KW-0067">ATP-binding</keyword>
<dbReference type="InterPro" id="IPR027417">
    <property type="entry name" value="P-loop_NTPase"/>
</dbReference>
<keyword evidence="7" id="KW-1185">Reference proteome</keyword>
<dbReference type="Proteomes" id="UP000694864">
    <property type="component" value="Chromosome 1"/>
</dbReference>
<dbReference type="PANTHER" id="PTHR10925:SF5">
    <property type="entry name" value="RNA CYTIDINE ACETYLTRANSFERASE"/>
    <property type="match status" value="1"/>
</dbReference>